<organism evidence="1 2">
    <name type="scientific">Sphingomonas endophytica</name>
    <dbReference type="NCBI Taxonomy" id="869719"/>
    <lineage>
        <taxon>Bacteria</taxon>
        <taxon>Pseudomonadati</taxon>
        <taxon>Pseudomonadota</taxon>
        <taxon>Alphaproteobacteria</taxon>
        <taxon>Sphingomonadales</taxon>
        <taxon>Sphingomonadaceae</taxon>
        <taxon>Sphingomonas</taxon>
    </lineage>
</organism>
<reference evidence="1 2" key="2">
    <citation type="submission" date="2020-08" db="EMBL/GenBank/DDBJ databases">
        <authorList>
            <person name="Partida-Martinez L."/>
            <person name="Huntemann M."/>
            <person name="Clum A."/>
            <person name="Wang J."/>
            <person name="Palaniappan K."/>
            <person name="Ritter S."/>
            <person name="Chen I.-M."/>
            <person name="Stamatis D."/>
            <person name="Reddy T."/>
            <person name="O'Malley R."/>
            <person name="Daum C."/>
            <person name="Shapiro N."/>
            <person name="Ivanova N."/>
            <person name="Kyrpides N."/>
            <person name="Woyke T."/>
        </authorList>
    </citation>
    <scope>NUCLEOTIDE SEQUENCE [LARGE SCALE GENOMIC DNA]</scope>
    <source>
        <strain evidence="1 2">AS3.13</strain>
    </source>
</reference>
<accession>A0A7X0JES5</accession>
<name>A0A7X0JES5_9SPHN</name>
<dbReference type="Pfam" id="PF07277">
    <property type="entry name" value="SapC"/>
    <property type="match status" value="1"/>
</dbReference>
<proteinExistence type="predicted"/>
<evidence type="ECO:0008006" key="3">
    <source>
        <dbReference type="Google" id="ProtNLM"/>
    </source>
</evidence>
<dbReference type="AlphaFoldDB" id="A0A7X0JES5"/>
<evidence type="ECO:0000313" key="1">
    <source>
        <dbReference type="EMBL" id="MBB6506245.1"/>
    </source>
</evidence>
<comment type="caution">
    <text evidence="1">The sequence shown here is derived from an EMBL/GenBank/DDBJ whole genome shotgun (WGS) entry which is preliminary data.</text>
</comment>
<dbReference type="RefSeq" id="WP_184507708.1">
    <property type="nucleotide sequence ID" value="NZ_JACHBT010000019.1"/>
</dbReference>
<gene>
    <name evidence="1" type="ORF">F4693_003242</name>
</gene>
<evidence type="ECO:0000313" key="2">
    <source>
        <dbReference type="Proteomes" id="UP000522313"/>
    </source>
</evidence>
<protein>
    <recommendedName>
        <fullName evidence="3">Multidrug transporter</fullName>
    </recommendedName>
</protein>
<sequence length="235" mass="24786">MTRLRALDPARHGALRLDRARGAAGRRLVPVGRGEIAPLVADMPLLFAKDAQTGRFELVALLGLVEPVNLFVTPAGYHATSQPGAAGLTALRLDLGGVDGLAVDEADPSLGATGEPLFVDGRAHHWRAALDAALTDVTAARALADGYARRGLLRRLSVVLSMDDGQEQVLDGLYGVVEEALAALPDADVVAMHRADELAPAAVLTASLAQVERLRQLHNARFPQQIIAIRLAIGD</sequence>
<reference evidence="1 2" key="1">
    <citation type="submission" date="2020-08" db="EMBL/GenBank/DDBJ databases">
        <title>The Agave Microbiome: Exploring the role of microbial communities in plant adaptations to desert environments.</title>
        <authorList>
            <person name="Partida-Martinez L.P."/>
        </authorList>
    </citation>
    <scope>NUCLEOTIDE SEQUENCE [LARGE SCALE GENOMIC DNA]</scope>
    <source>
        <strain evidence="1 2">AS3.13</strain>
    </source>
</reference>
<dbReference type="EMBL" id="JACHBT010000019">
    <property type="protein sequence ID" value="MBB6506245.1"/>
    <property type="molecule type" value="Genomic_DNA"/>
</dbReference>
<dbReference type="InterPro" id="IPR010836">
    <property type="entry name" value="SapC"/>
</dbReference>
<dbReference type="Proteomes" id="UP000522313">
    <property type="component" value="Unassembled WGS sequence"/>
</dbReference>